<name>A0ABQ5E8E2_9ASTR</name>
<feature type="compositionally biased region" description="Basic and acidic residues" evidence="1">
    <location>
        <begin position="273"/>
        <end position="283"/>
    </location>
</feature>
<sequence length="1060" mass="122413">MSMLADRSNYINVSESAQDTDVGLGEADSETLPKRIPEQVKPQKIQAGVQVSRLEDKDVIFSIGSVLDVISLLNTKFVNHLPKWSRFVTRVKQARNLHEVSFDQMYEYLKQNEPDANEVHAMKSIFPDPLTLIANIYNPSLSYSSYKSQYNPLVLRDMKHTDSPCFTKMIIDDLMKKYESIPKRLDEEYHTIKDDTPLVNIDDRERDDIIKVTQLSLAEAKAVKVYEEQQSVTVVEKRIVEDDVEKLIDGEDESSSSEFASTILLSDEDSDDRIEPESHKENPEAIVDDEEKKDDDDIIDEKKDDDDDNDDDDDHDDRSLIRTQRTGSLKIRTEQMRTPIPSPLDPLGPTYLRIRQFLRIIARMCRRQGIRMQHMKKTFVTNSYFQEILEKVNEALKEIVPKLAQSATNDLINDNLPRIHMQKMVLNVHPTISTSATSTFDLQQELYLKMESVLQSKVDDPKLWNALKAKYEKSSASTDSCRYDAFRKCDHDDHPGDDAPPDGEKSAKRQKMSRSSKSARGSLSKKLAKESNISTSDQPQQQDFDAWVDIPVIDKDEVILEDETLELLNEFQNVDKRVPTIFDHERMEATIKDMLSNQFRDVEEYVCHLEQAKNYIENQINGNTKEKKYVLSLHKIHATLFPEEDLEEKMIRWLGIESYHIKINLTTLTLTGIEACNPYSIIDEPSVGLIYLNIKKEKRVIDLVDIPKFCDATLEKVLKEVKLKIFETEFKMKTPLDGELDLNIMKAFEREIMNHLKHRKWMRRWESFERGFGKRLLQADAAIMRLLDESGFTGMHFAARKNKQRLTTYTEFIDSAVKKHEIGSELWTTLNTISTSQHTTNQEQMLQLLYSQKQVVISITLLVLGLLCGVLRLIYKYATAIDVTTTDDALSRAMAKPSGKNTLCDSQETIAITGSRVLKRRSEPTASRIYTSVITHVMNTLSSNFAPEKLDRKHMWYSLDNFSIFFRLVIRSMTITVEKDLKTWTLHEPILDTQIHSLEQLQEFLNLLILIGELIVITQTSGIAFAHFIAILMDIRHLRFPMDIELLHLEELKSLDRWER</sequence>
<evidence type="ECO:0000256" key="1">
    <source>
        <dbReference type="SAM" id="MobiDB-lite"/>
    </source>
</evidence>
<feature type="transmembrane region" description="Helical" evidence="2">
    <location>
        <begin position="1007"/>
        <end position="1032"/>
    </location>
</feature>
<protein>
    <submittedName>
        <fullName evidence="3">Uncharacterized protein</fullName>
    </submittedName>
</protein>
<organism evidence="3 4">
    <name type="scientific">Tanacetum coccineum</name>
    <dbReference type="NCBI Taxonomy" id="301880"/>
    <lineage>
        <taxon>Eukaryota</taxon>
        <taxon>Viridiplantae</taxon>
        <taxon>Streptophyta</taxon>
        <taxon>Embryophyta</taxon>
        <taxon>Tracheophyta</taxon>
        <taxon>Spermatophyta</taxon>
        <taxon>Magnoliopsida</taxon>
        <taxon>eudicotyledons</taxon>
        <taxon>Gunneridae</taxon>
        <taxon>Pentapetalae</taxon>
        <taxon>asterids</taxon>
        <taxon>campanulids</taxon>
        <taxon>Asterales</taxon>
        <taxon>Asteraceae</taxon>
        <taxon>Asteroideae</taxon>
        <taxon>Anthemideae</taxon>
        <taxon>Anthemidinae</taxon>
        <taxon>Tanacetum</taxon>
    </lineage>
</organism>
<feature type="compositionally biased region" description="Acidic residues" evidence="1">
    <location>
        <begin position="286"/>
        <end position="315"/>
    </location>
</feature>
<feature type="compositionally biased region" description="Basic and acidic residues" evidence="1">
    <location>
        <begin position="492"/>
        <end position="507"/>
    </location>
</feature>
<keyword evidence="2" id="KW-0472">Membrane</keyword>
<evidence type="ECO:0000313" key="4">
    <source>
        <dbReference type="Proteomes" id="UP001151760"/>
    </source>
</evidence>
<reference evidence="3" key="2">
    <citation type="submission" date="2022-01" db="EMBL/GenBank/DDBJ databases">
        <authorList>
            <person name="Yamashiro T."/>
            <person name="Shiraishi A."/>
            <person name="Satake H."/>
            <person name="Nakayama K."/>
        </authorList>
    </citation>
    <scope>NUCLEOTIDE SEQUENCE</scope>
</reference>
<dbReference type="Proteomes" id="UP001151760">
    <property type="component" value="Unassembled WGS sequence"/>
</dbReference>
<feature type="compositionally biased region" description="Polar residues" evidence="1">
    <location>
        <begin position="531"/>
        <end position="540"/>
    </location>
</feature>
<gene>
    <name evidence="3" type="ORF">Tco_0955852</name>
</gene>
<feature type="compositionally biased region" description="Low complexity" evidence="1">
    <location>
        <begin position="515"/>
        <end position="525"/>
    </location>
</feature>
<feature type="transmembrane region" description="Helical" evidence="2">
    <location>
        <begin position="855"/>
        <end position="875"/>
    </location>
</feature>
<evidence type="ECO:0000256" key="2">
    <source>
        <dbReference type="SAM" id="Phobius"/>
    </source>
</evidence>
<accession>A0ABQ5E8E2</accession>
<keyword evidence="2" id="KW-0812">Transmembrane</keyword>
<keyword evidence="4" id="KW-1185">Reference proteome</keyword>
<reference evidence="3" key="1">
    <citation type="journal article" date="2022" name="Int. J. Mol. Sci.">
        <title>Draft Genome of Tanacetum Coccineum: Genomic Comparison of Closely Related Tanacetum-Family Plants.</title>
        <authorList>
            <person name="Yamashiro T."/>
            <person name="Shiraishi A."/>
            <person name="Nakayama K."/>
            <person name="Satake H."/>
        </authorList>
    </citation>
    <scope>NUCLEOTIDE SEQUENCE</scope>
</reference>
<evidence type="ECO:0000313" key="3">
    <source>
        <dbReference type="EMBL" id="GJT47137.1"/>
    </source>
</evidence>
<feature type="region of interest" description="Disordered" evidence="1">
    <location>
        <begin position="246"/>
        <end position="344"/>
    </location>
</feature>
<dbReference type="EMBL" id="BQNB010016043">
    <property type="protein sequence ID" value="GJT47137.1"/>
    <property type="molecule type" value="Genomic_DNA"/>
</dbReference>
<feature type="region of interest" description="Disordered" evidence="1">
    <location>
        <begin position="492"/>
        <end position="540"/>
    </location>
</feature>
<keyword evidence="2" id="KW-1133">Transmembrane helix</keyword>
<proteinExistence type="predicted"/>
<comment type="caution">
    <text evidence="3">The sequence shown here is derived from an EMBL/GenBank/DDBJ whole genome shotgun (WGS) entry which is preliminary data.</text>
</comment>